<reference evidence="1 2" key="1">
    <citation type="submission" date="2016-10" db="EMBL/GenBank/DDBJ databases">
        <authorList>
            <person name="de Groot N.N."/>
        </authorList>
    </citation>
    <scope>NUCLEOTIDE SEQUENCE [LARGE SCALE GENOMIC DNA]</scope>
    <source>
        <strain evidence="1 2">CGMCC 4.5506</strain>
    </source>
</reference>
<dbReference type="AlphaFoldDB" id="A0A1G6Y1P4"/>
<gene>
    <name evidence="1" type="ORF">SAMN05421630_11378</name>
</gene>
<evidence type="ECO:0000313" key="2">
    <source>
        <dbReference type="Proteomes" id="UP000199494"/>
    </source>
</evidence>
<dbReference type="Proteomes" id="UP000199494">
    <property type="component" value="Unassembled WGS sequence"/>
</dbReference>
<organism evidence="1 2">
    <name type="scientific">Prauserella marina</name>
    <dbReference type="NCBI Taxonomy" id="530584"/>
    <lineage>
        <taxon>Bacteria</taxon>
        <taxon>Bacillati</taxon>
        <taxon>Actinomycetota</taxon>
        <taxon>Actinomycetes</taxon>
        <taxon>Pseudonocardiales</taxon>
        <taxon>Pseudonocardiaceae</taxon>
        <taxon>Prauserella</taxon>
    </lineage>
</organism>
<dbReference type="STRING" id="530584.SAMN05421630_11378"/>
<dbReference type="EMBL" id="FMZE01000013">
    <property type="protein sequence ID" value="SDD84260.1"/>
    <property type="molecule type" value="Genomic_DNA"/>
</dbReference>
<name>A0A1G6Y1P4_9PSEU</name>
<accession>A0A1G6Y1P4</accession>
<sequence>MNETGFLGGFCIALMVVGTIRMFLTPLAAFIFEVNFIYVLFPAQCVFLIGMWSRRRLTKTSDREAVE</sequence>
<protein>
    <submittedName>
        <fullName evidence="1">Uncharacterized protein</fullName>
    </submittedName>
</protein>
<keyword evidence="2" id="KW-1185">Reference proteome</keyword>
<proteinExistence type="predicted"/>
<evidence type="ECO:0000313" key="1">
    <source>
        <dbReference type="EMBL" id="SDD84260.1"/>
    </source>
</evidence>